<dbReference type="InterPro" id="IPR016024">
    <property type="entry name" value="ARM-type_fold"/>
</dbReference>
<dbReference type="PANTHER" id="PTHR12663">
    <property type="entry name" value="ANDROGEN INDUCED INHIBITOR OF PROLIFERATION AS3 / PDS5-RELATED"/>
    <property type="match status" value="1"/>
</dbReference>
<reference evidence="7 8" key="1">
    <citation type="submission" date="2016-02" db="EMBL/GenBank/DDBJ databases">
        <title>Complete genome sequence and transcriptome regulation of the pentose utilising yeast Sugiyamaella lignohabitans.</title>
        <authorList>
            <person name="Bellasio M."/>
            <person name="Peymann A."/>
            <person name="Valli M."/>
            <person name="Sipitzky M."/>
            <person name="Graf A."/>
            <person name="Sauer M."/>
            <person name="Marx H."/>
            <person name="Mattanovich D."/>
        </authorList>
    </citation>
    <scope>NUCLEOTIDE SEQUENCE [LARGE SCALE GENOMIC DNA]</scope>
    <source>
        <strain evidence="7 8">CBS 10342</strain>
    </source>
</reference>
<evidence type="ECO:0000256" key="4">
    <source>
        <dbReference type="ARBA" id="ARBA00023242"/>
    </source>
</evidence>
<feature type="region of interest" description="Disordered" evidence="6">
    <location>
        <begin position="1095"/>
        <end position="1208"/>
    </location>
</feature>
<comment type="subcellular location">
    <subcellularLocation>
        <location evidence="1">Nucleus</location>
    </subcellularLocation>
</comment>
<dbReference type="RefSeq" id="XP_018733571.1">
    <property type="nucleotide sequence ID" value="XM_018880929.1"/>
</dbReference>
<dbReference type="EMBL" id="CP014500">
    <property type="protein sequence ID" value="ANB11094.1"/>
    <property type="molecule type" value="Genomic_DNA"/>
</dbReference>
<organism evidence="7 8">
    <name type="scientific">Sugiyamaella lignohabitans</name>
    <dbReference type="NCBI Taxonomy" id="796027"/>
    <lineage>
        <taxon>Eukaryota</taxon>
        <taxon>Fungi</taxon>
        <taxon>Dikarya</taxon>
        <taxon>Ascomycota</taxon>
        <taxon>Saccharomycotina</taxon>
        <taxon>Dipodascomycetes</taxon>
        <taxon>Dipodascales</taxon>
        <taxon>Trichomonascaceae</taxon>
        <taxon>Sugiyamaella</taxon>
    </lineage>
</organism>
<keyword evidence="2" id="KW-0132">Cell division</keyword>
<sequence>MIESIFNIFYDVVQKEQIDGLEFLLTAILSQLINELETPPRPITKIVLSHLLRGEPQTNKDQEEEDGETNLPLAKKKKKPVAGRNKNDDQGNTVISFVSRGYNVSKTVCMDNIDIMTRVVNQYVADILNPILLHTSNNSSSTGSEDLTEDIEKLGNLVIAVWKAVPELLVNVLGQLEQNMSIENTALRYMSTRVIGEIICFEASRINFITEYNAIFKTWIGRYRDVSPKIRINWANTVPNFVKNQTNHTIVLESVIPFLGLLEDPDEKVRIAVCKALANVDIDTIATTYATVVEQPLAALADRLRDKKSLVRLAAFQAVGKIYDEAYEQIAAGNLQISDVSSWIPSHILGLLYVNDLEINEHLDWVLFDYIYPFEQLSGSDSEEAALARARRLLTIVKALNEESFKAFTAISSRQVAVARYLNAYLEFCKQYHDAAGITRSGLKKSRQSNGGNENSNENPSSPANRDELSNKINSLIKWVASVYPDSEKVHDHLTAFFKSNDRQAFKLFGICINPDSDYKSVYDSYHSLMDRLSKSSSLNSIEPTIKSILYRSAFILFNKTNVSAIINISRSATAQDSVNLKDVSYIILKEIAAIQPGLIKSQSQDISLIIENASPGDKGLVDTLKTARLLFGKFPDLVPSAPAVWRSLLNIAKTGSIKEAKHATNVLDFAPKKNTLLTKLVEGLDVILSGPYEDVPENFSTVLSCIAQLYYHNPQVIEPYSGLVISFLLRHVLLSNKARPAKDDDPDWVDDSEVNRGSLIERIEGPTSLEATGKLDEHLQRKLLALRIMVNRARSPYLDEDSADEVAKPILNLLMTLLVHNGELNTKDEDTPPHYKSRLRLEACVKILKLSQTGHCLKRIGPAELNVLGVLIRDSQLQVRDRFILKLTTLLSDGSIPERFLCLVFFVAGESNKMLSNYCIRWIKARAARQVKSNSSSTALENSFVRFLHVLAHSGTGEEYEEGEDDNEQLLTSLSRAAKYIIFFLKLIATESNISLLLYLSQRIKEYKDVVSQDSDSESSSSGLYTVADLAQICVLEMKKTRGWVPDPWPGKISLPADSFEPIESTEEAQRVFRAVYIPDNIDAQLRESISKEFHHHAKVKPEPTEASNGRGTSAPKKRTSQGSSSSSVKTKKPKAKAATKFKSLTRASEESVAPRRSSRVATKKVNYMVENSDNEDEENEEEEEESNSEEDEEEEGSDDGNDTDQD</sequence>
<keyword evidence="3" id="KW-0498">Mitosis</keyword>
<feature type="region of interest" description="Disordered" evidence="6">
    <location>
        <begin position="57"/>
        <end position="87"/>
    </location>
</feature>
<accession>A0A167C194</accession>
<dbReference type="PANTHER" id="PTHR12663:SF0">
    <property type="entry name" value="PRECOCIOUS DISSOCIATION OF SISTERS 5, ISOFORM A"/>
    <property type="match status" value="1"/>
</dbReference>
<dbReference type="GO" id="GO:0051301">
    <property type="term" value="P:cell division"/>
    <property type="evidence" value="ECO:0007669"/>
    <property type="project" value="UniProtKB-KW"/>
</dbReference>
<proteinExistence type="predicted"/>
<evidence type="ECO:0000313" key="7">
    <source>
        <dbReference type="EMBL" id="ANB11094.1"/>
    </source>
</evidence>
<feature type="compositionally biased region" description="Acidic residues" evidence="6">
    <location>
        <begin position="1174"/>
        <end position="1208"/>
    </location>
</feature>
<name>A0A167C194_9ASCO</name>
<dbReference type="InterPro" id="IPR011989">
    <property type="entry name" value="ARM-like"/>
</dbReference>
<dbReference type="GeneID" id="30035962"/>
<evidence type="ECO:0000256" key="5">
    <source>
        <dbReference type="ARBA" id="ARBA00023306"/>
    </source>
</evidence>
<protein>
    <submittedName>
        <fullName evidence="7">Pds5p</fullName>
    </submittedName>
</protein>
<evidence type="ECO:0000256" key="6">
    <source>
        <dbReference type="SAM" id="MobiDB-lite"/>
    </source>
</evidence>
<keyword evidence="8" id="KW-1185">Reference proteome</keyword>
<evidence type="ECO:0000313" key="8">
    <source>
        <dbReference type="Proteomes" id="UP000189580"/>
    </source>
</evidence>
<dbReference type="GO" id="GO:0006281">
    <property type="term" value="P:DNA repair"/>
    <property type="evidence" value="ECO:0007669"/>
    <property type="project" value="TreeGrafter"/>
</dbReference>
<dbReference type="GO" id="GO:0005634">
    <property type="term" value="C:nucleus"/>
    <property type="evidence" value="ECO:0007669"/>
    <property type="project" value="UniProtKB-SubCell"/>
</dbReference>
<dbReference type="AlphaFoldDB" id="A0A167C194"/>
<dbReference type="GO" id="GO:0000785">
    <property type="term" value="C:chromatin"/>
    <property type="evidence" value="ECO:0007669"/>
    <property type="project" value="TreeGrafter"/>
</dbReference>
<evidence type="ECO:0000256" key="2">
    <source>
        <dbReference type="ARBA" id="ARBA00022618"/>
    </source>
</evidence>
<dbReference type="Proteomes" id="UP000189580">
    <property type="component" value="Chromosome c"/>
</dbReference>
<gene>
    <name evidence="7" type="primary">PDS5</name>
    <name evidence="7" type="ORF">AWJ20_3891</name>
</gene>
<feature type="compositionally biased region" description="Low complexity" evidence="6">
    <location>
        <begin position="449"/>
        <end position="463"/>
    </location>
</feature>
<evidence type="ECO:0000256" key="1">
    <source>
        <dbReference type="ARBA" id="ARBA00004123"/>
    </source>
</evidence>
<dbReference type="InterPro" id="IPR039776">
    <property type="entry name" value="Pds5"/>
</dbReference>
<dbReference type="Pfam" id="PF20168">
    <property type="entry name" value="PDS5"/>
    <property type="match status" value="1"/>
</dbReference>
<dbReference type="GO" id="GO:0007064">
    <property type="term" value="P:mitotic sister chromatid cohesion"/>
    <property type="evidence" value="ECO:0007669"/>
    <property type="project" value="InterPro"/>
</dbReference>
<dbReference type="Gene3D" id="1.25.10.10">
    <property type="entry name" value="Leucine-rich Repeat Variant"/>
    <property type="match status" value="1"/>
</dbReference>
<dbReference type="KEGG" id="slb:AWJ20_3891"/>
<feature type="region of interest" description="Disordered" evidence="6">
    <location>
        <begin position="443"/>
        <end position="467"/>
    </location>
</feature>
<keyword evidence="5" id="KW-0131">Cell cycle</keyword>
<feature type="compositionally biased region" description="Basic residues" evidence="6">
    <location>
        <begin position="1131"/>
        <end position="1141"/>
    </location>
</feature>
<dbReference type="SUPFAM" id="SSF48371">
    <property type="entry name" value="ARM repeat"/>
    <property type="match status" value="1"/>
</dbReference>
<keyword evidence="4" id="KW-0539">Nucleus</keyword>
<dbReference type="OrthoDB" id="200660at2759"/>
<evidence type="ECO:0000256" key="3">
    <source>
        <dbReference type="ARBA" id="ARBA00022776"/>
    </source>
</evidence>